<dbReference type="Pfam" id="PF00098">
    <property type="entry name" value="zf-CCHC"/>
    <property type="match status" value="3"/>
</dbReference>
<evidence type="ECO:0000256" key="5">
    <source>
        <dbReference type="SAM" id="MobiDB-lite"/>
    </source>
</evidence>
<gene>
    <name evidence="8" type="ORF">QJS10_CPA09g00627</name>
</gene>
<comment type="caution">
    <text evidence="8">The sequence shown here is derived from an EMBL/GenBank/DDBJ whole genome shotgun (WGS) entry which is preliminary data.</text>
</comment>
<reference evidence="8" key="1">
    <citation type="journal article" date="2023" name="Nat. Commun.">
        <title>Diploid and tetraploid genomes of Acorus and the evolution of monocots.</title>
        <authorList>
            <person name="Ma L."/>
            <person name="Liu K.W."/>
            <person name="Li Z."/>
            <person name="Hsiao Y.Y."/>
            <person name="Qi Y."/>
            <person name="Fu T."/>
            <person name="Tang G.D."/>
            <person name="Zhang D."/>
            <person name="Sun W.H."/>
            <person name="Liu D.K."/>
            <person name="Li Y."/>
            <person name="Chen G.Z."/>
            <person name="Liu X.D."/>
            <person name="Liao X.Y."/>
            <person name="Jiang Y.T."/>
            <person name="Yu X."/>
            <person name="Hao Y."/>
            <person name="Huang J."/>
            <person name="Zhao X.W."/>
            <person name="Ke S."/>
            <person name="Chen Y.Y."/>
            <person name="Wu W.L."/>
            <person name="Hsu J.L."/>
            <person name="Lin Y.F."/>
            <person name="Huang M.D."/>
            <person name="Li C.Y."/>
            <person name="Huang L."/>
            <person name="Wang Z.W."/>
            <person name="Zhao X."/>
            <person name="Zhong W.Y."/>
            <person name="Peng D.H."/>
            <person name="Ahmad S."/>
            <person name="Lan S."/>
            <person name="Zhang J.S."/>
            <person name="Tsai W.C."/>
            <person name="Van de Peer Y."/>
            <person name="Liu Z.J."/>
        </authorList>
    </citation>
    <scope>NUCLEOTIDE SEQUENCE</scope>
    <source>
        <strain evidence="8">CP</strain>
    </source>
</reference>
<dbReference type="GO" id="GO:0008270">
    <property type="term" value="F:zinc ion binding"/>
    <property type="evidence" value="ECO:0007669"/>
    <property type="project" value="UniProtKB-KW"/>
</dbReference>
<name>A0AAV9E4Q7_ACOCL</name>
<dbReference type="PROSITE" id="PS50158">
    <property type="entry name" value="ZF_CCHC"/>
    <property type="match status" value="3"/>
</dbReference>
<dbReference type="SMART" id="SM00343">
    <property type="entry name" value="ZnF_C2HC"/>
    <property type="match status" value="3"/>
</dbReference>
<feature type="domain" description="GRF-type" evidence="7">
    <location>
        <begin position="212"/>
        <end position="255"/>
    </location>
</feature>
<evidence type="ECO:0000256" key="3">
    <source>
        <dbReference type="ARBA" id="ARBA00022833"/>
    </source>
</evidence>
<sequence>MAAAGDDDDEGFLSLVEAAEARAAAETKRRRRTIISTGGEGGGGGGGGSGGVREAKEEGPYMAALRGSNSSLWQNQNLLHKDQQIGHKRPRHQASTAVGDGAGGGDDRCFRCGGSGHWSRDCPQAASGGGDTAAVAEKECTCGAGPCLVFTSNTAKNPGRRFYRCPLRQENGGCGFFEWCDDPSGGRGGGGVFVAGGGGMGRLNDDSPGMVCPCGAGVCLVLSAKTGKNIGQKFYRCPNEQGRGSCGFFKWCNEQTPTGSQPASTSQGFNASVGSSCFKCGQGGHWARDCPKSSFESPIDGGERAASGGSCYKCGKGGHWARDCPTQDSSVTAGGRKASNTFRTSHVYKM</sequence>
<dbReference type="EMBL" id="JAUJYO010000009">
    <property type="protein sequence ID" value="KAK1308676.1"/>
    <property type="molecule type" value="Genomic_DNA"/>
</dbReference>
<dbReference type="PANTHER" id="PTHR33680:SF1">
    <property type="entry name" value="OS05G0489500 PROTEIN"/>
    <property type="match status" value="1"/>
</dbReference>
<evidence type="ECO:0000256" key="4">
    <source>
        <dbReference type="PROSITE-ProRule" id="PRU00047"/>
    </source>
</evidence>
<evidence type="ECO:0000313" key="8">
    <source>
        <dbReference type="EMBL" id="KAK1308676.1"/>
    </source>
</evidence>
<evidence type="ECO:0000259" key="6">
    <source>
        <dbReference type="PROSITE" id="PS50158"/>
    </source>
</evidence>
<dbReference type="Proteomes" id="UP001180020">
    <property type="component" value="Unassembled WGS sequence"/>
</dbReference>
<dbReference type="SUPFAM" id="SSF57756">
    <property type="entry name" value="Retrovirus zinc finger-like domains"/>
    <property type="match status" value="2"/>
</dbReference>
<dbReference type="PROSITE" id="PS51999">
    <property type="entry name" value="ZF_GRF"/>
    <property type="match status" value="2"/>
</dbReference>
<keyword evidence="2 4" id="KW-0863">Zinc-finger</keyword>
<feature type="compositionally biased region" description="Gly residues" evidence="5">
    <location>
        <begin position="38"/>
        <end position="51"/>
    </location>
</feature>
<evidence type="ECO:0000259" key="7">
    <source>
        <dbReference type="PROSITE" id="PS51999"/>
    </source>
</evidence>
<proteinExistence type="predicted"/>
<organism evidence="8 9">
    <name type="scientific">Acorus calamus</name>
    <name type="common">Sweet flag</name>
    <dbReference type="NCBI Taxonomy" id="4465"/>
    <lineage>
        <taxon>Eukaryota</taxon>
        <taxon>Viridiplantae</taxon>
        <taxon>Streptophyta</taxon>
        <taxon>Embryophyta</taxon>
        <taxon>Tracheophyta</taxon>
        <taxon>Spermatophyta</taxon>
        <taxon>Magnoliopsida</taxon>
        <taxon>Liliopsida</taxon>
        <taxon>Acoraceae</taxon>
        <taxon>Acorus</taxon>
    </lineage>
</organism>
<keyword evidence="9" id="KW-1185">Reference proteome</keyword>
<dbReference type="GO" id="GO:0003676">
    <property type="term" value="F:nucleic acid binding"/>
    <property type="evidence" value="ECO:0007669"/>
    <property type="project" value="InterPro"/>
</dbReference>
<dbReference type="InterPro" id="IPR001878">
    <property type="entry name" value="Znf_CCHC"/>
</dbReference>
<feature type="region of interest" description="Disordered" evidence="5">
    <location>
        <begin position="24"/>
        <end position="54"/>
    </location>
</feature>
<keyword evidence="1" id="KW-0479">Metal-binding</keyword>
<evidence type="ECO:0000256" key="1">
    <source>
        <dbReference type="ARBA" id="ARBA00022723"/>
    </source>
</evidence>
<dbReference type="Pfam" id="PF06839">
    <property type="entry name" value="Zn_ribbon_GRF"/>
    <property type="match status" value="2"/>
</dbReference>
<feature type="domain" description="CCHC-type" evidence="6">
    <location>
        <begin position="277"/>
        <end position="292"/>
    </location>
</feature>
<keyword evidence="3" id="KW-0862">Zinc</keyword>
<feature type="domain" description="GRF-type" evidence="7">
    <location>
        <begin position="140"/>
        <end position="183"/>
    </location>
</feature>
<reference evidence="8" key="2">
    <citation type="submission" date="2023-06" db="EMBL/GenBank/DDBJ databases">
        <authorList>
            <person name="Ma L."/>
            <person name="Liu K.-W."/>
            <person name="Li Z."/>
            <person name="Hsiao Y.-Y."/>
            <person name="Qi Y."/>
            <person name="Fu T."/>
            <person name="Tang G."/>
            <person name="Zhang D."/>
            <person name="Sun W.-H."/>
            <person name="Liu D.-K."/>
            <person name="Li Y."/>
            <person name="Chen G.-Z."/>
            <person name="Liu X.-D."/>
            <person name="Liao X.-Y."/>
            <person name="Jiang Y.-T."/>
            <person name="Yu X."/>
            <person name="Hao Y."/>
            <person name="Huang J."/>
            <person name="Zhao X.-W."/>
            <person name="Ke S."/>
            <person name="Chen Y.-Y."/>
            <person name="Wu W.-L."/>
            <person name="Hsu J.-L."/>
            <person name="Lin Y.-F."/>
            <person name="Huang M.-D."/>
            <person name="Li C.-Y."/>
            <person name="Huang L."/>
            <person name="Wang Z.-W."/>
            <person name="Zhao X."/>
            <person name="Zhong W.-Y."/>
            <person name="Peng D.-H."/>
            <person name="Ahmad S."/>
            <person name="Lan S."/>
            <person name="Zhang J.-S."/>
            <person name="Tsai W.-C."/>
            <person name="Van De Peer Y."/>
            <person name="Liu Z.-J."/>
        </authorList>
    </citation>
    <scope>NUCLEOTIDE SEQUENCE</scope>
    <source>
        <strain evidence="8">CP</strain>
        <tissue evidence="8">Leaves</tissue>
    </source>
</reference>
<evidence type="ECO:0000313" key="9">
    <source>
        <dbReference type="Proteomes" id="UP001180020"/>
    </source>
</evidence>
<dbReference type="Gene3D" id="4.10.60.10">
    <property type="entry name" value="Zinc finger, CCHC-type"/>
    <property type="match status" value="3"/>
</dbReference>
<dbReference type="PANTHER" id="PTHR33680">
    <property type="entry name" value="OS07G0190500 PROTEIN"/>
    <property type="match status" value="1"/>
</dbReference>
<protein>
    <submittedName>
        <fullName evidence="8">Uncharacterized protein</fullName>
    </submittedName>
</protein>
<dbReference type="AlphaFoldDB" id="A0AAV9E4Q7"/>
<accession>A0AAV9E4Q7</accession>
<feature type="domain" description="CCHC-type" evidence="6">
    <location>
        <begin position="108"/>
        <end position="124"/>
    </location>
</feature>
<dbReference type="InterPro" id="IPR010666">
    <property type="entry name" value="Znf_GRF"/>
</dbReference>
<feature type="domain" description="CCHC-type" evidence="6">
    <location>
        <begin position="311"/>
        <end position="325"/>
    </location>
</feature>
<evidence type="ECO:0000256" key="2">
    <source>
        <dbReference type="ARBA" id="ARBA00022771"/>
    </source>
</evidence>
<dbReference type="InterPro" id="IPR036875">
    <property type="entry name" value="Znf_CCHC_sf"/>
</dbReference>